<evidence type="ECO:0000256" key="12">
    <source>
        <dbReference type="HAMAP-Rule" id="MF_00418"/>
    </source>
</evidence>
<evidence type="ECO:0000256" key="15">
    <source>
        <dbReference type="PIRSR" id="PIRSR001365-2"/>
    </source>
</evidence>
<comment type="subcellular location">
    <subcellularLocation>
        <location evidence="12">Cytoplasm</location>
    </subcellularLocation>
</comment>
<evidence type="ECO:0000256" key="8">
    <source>
        <dbReference type="ARBA" id="ARBA00023154"/>
    </source>
</evidence>
<dbReference type="PANTHER" id="PTHR12128:SF66">
    <property type="entry name" value="4-HYDROXY-2-OXOGLUTARATE ALDOLASE, MITOCHONDRIAL"/>
    <property type="match status" value="1"/>
</dbReference>
<dbReference type="EC" id="4.3.3.7" evidence="4 12"/>
<keyword evidence="7 12" id="KW-0220">Diaminopimelate biosynthesis</keyword>
<dbReference type="Gene3D" id="3.20.20.70">
    <property type="entry name" value="Aldolase class I"/>
    <property type="match status" value="1"/>
</dbReference>
<dbReference type="PIRSF" id="PIRSF001365">
    <property type="entry name" value="DHDPS"/>
    <property type="match status" value="1"/>
</dbReference>
<dbReference type="PROSITE" id="PS00666">
    <property type="entry name" value="DHDPS_2"/>
    <property type="match status" value="1"/>
</dbReference>
<keyword evidence="10 12" id="KW-0704">Schiff base</keyword>
<dbReference type="HOGENOM" id="CLU_049343_7_1_11"/>
<evidence type="ECO:0000256" key="9">
    <source>
        <dbReference type="ARBA" id="ARBA00023239"/>
    </source>
</evidence>
<dbReference type="GO" id="GO:0005829">
    <property type="term" value="C:cytosol"/>
    <property type="evidence" value="ECO:0007669"/>
    <property type="project" value="TreeGrafter"/>
</dbReference>
<evidence type="ECO:0000256" key="7">
    <source>
        <dbReference type="ARBA" id="ARBA00022915"/>
    </source>
</evidence>
<dbReference type="CDD" id="cd00950">
    <property type="entry name" value="DHDPS"/>
    <property type="match status" value="1"/>
</dbReference>
<dbReference type="InterPro" id="IPR005263">
    <property type="entry name" value="DapA"/>
</dbReference>
<dbReference type="InterPro" id="IPR020625">
    <property type="entry name" value="Schiff_base-form_aldolases_AS"/>
</dbReference>
<dbReference type="PANTHER" id="PTHR12128">
    <property type="entry name" value="DIHYDRODIPICOLINATE SYNTHASE"/>
    <property type="match status" value="1"/>
</dbReference>
<comment type="catalytic activity">
    <reaction evidence="11 12">
        <text>L-aspartate 4-semialdehyde + pyruvate = (2S,4S)-4-hydroxy-2,3,4,5-tetrahydrodipicolinate + H2O + H(+)</text>
        <dbReference type="Rhea" id="RHEA:34171"/>
        <dbReference type="ChEBI" id="CHEBI:15361"/>
        <dbReference type="ChEBI" id="CHEBI:15377"/>
        <dbReference type="ChEBI" id="CHEBI:15378"/>
        <dbReference type="ChEBI" id="CHEBI:67139"/>
        <dbReference type="ChEBI" id="CHEBI:537519"/>
        <dbReference type="EC" id="4.3.3.7"/>
    </reaction>
</comment>
<accession>U3GZI1</accession>
<dbReference type="SMART" id="SM01130">
    <property type="entry name" value="DHDPS"/>
    <property type="match status" value="1"/>
</dbReference>
<feature type="binding site" evidence="12 15">
    <location>
        <position position="215"/>
    </location>
    <ligand>
        <name>pyruvate</name>
        <dbReference type="ChEBI" id="CHEBI:15361"/>
    </ligand>
</feature>
<dbReference type="RefSeq" id="WP_020976442.1">
    <property type="nucleotide sequence ID" value="NC_022198.1"/>
</dbReference>
<evidence type="ECO:0000256" key="5">
    <source>
        <dbReference type="ARBA" id="ARBA00022490"/>
    </source>
</evidence>
<keyword evidence="9 12" id="KW-0456">Lyase</keyword>
<dbReference type="EMBL" id="CP006365">
    <property type="protein sequence ID" value="AGU15287.1"/>
    <property type="molecule type" value="Genomic_DNA"/>
</dbReference>
<comment type="subunit">
    <text evidence="12">Homotetramer; dimer of dimers.</text>
</comment>
<feature type="active site" description="Schiff-base intermediate with substrate" evidence="12 14">
    <location>
        <position position="175"/>
    </location>
</feature>
<dbReference type="Proteomes" id="UP000016943">
    <property type="component" value="Chromosome"/>
</dbReference>
<comment type="pathway">
    <text evidence="2 12">Amino-acid biosynthesis; L-lysine biosynthesis via DAP pathway; (S)-tetrahydrodipicolinate from L-aspartate: step 3/4.</text>
</comment>
<dbReference type="SUPFAM" id="SSF51569">
    <property type="entry name" value="Aldolase"/>
    <property type="match status" value="1"/>
</dbReference>
<dbReference type="InterPro" id="IPR013785">
    <property type="entry name" value="Aldolase_TIM"/>
</dbReference>
<dbReference type="InterPro" id="IPR002220">
    <property type="entry name" value="DapA-like"/>
</dbReference>
<sequence>MNAPNVISISTAASVFGTVSVAMVTPFTAEGGVDFDAAARLSSYLVEQGCDALVLSGTTGESPTTTPAEKRALIQAVREAVGPNIKLTAGVGTYNTAESVELAKQATEAGADGLLVVTPYYSRPSQEGIYRHFTTVADATDTPICLYDIPSRSAVGINSDTIKRLAEHKNIQALKDAKGDLGAAASLIATTGLDWYSGDDSLNLPWLSIGATGFISVIGHVAAAQLRQLLESFEEGDLARAREINATLTPLTNAQARLGGVSFAKAALNLMGMQVGEPRLPQIHAGEADLGPLTEDLTQAGVL</sequence>
<dbReference type="NCBIfam" id="TIGR00674">
    <property type="entry name" value="dapA"/>
    <property type="match status" value="1"/>
</dbReference>
<evidence type="ECO:0000313" key="17">
    <source>
        <dbReference type="Proteomes" id="UP000016943"/>
    </source>
</evidence>
<evidence type="ECO:0000256" key="1">
    <source>
        <dbReference type="ARBA" id="ARBA00003294"/>
    </source>
</evidence>
<evidence type="ECO:0000256" key="11">
    <source>
        <dbReference type="ARBA" id="ARBA00047836"/>
    </source>
</evidence>
<dbReference type="KEGG" id="caz:CARG_05800"/>
<proteinExistence type="inferred from homology"/>
<keyword evidence="5 12" id="KW-0963">Cytoplasm</keyword>
<evidence type="ECO:0000256" key="3">
    <source>
        <dbReference type="ARBA" id="ARBA00007592"/>
    </source>
</evidence>
<evidence type="ECO:0000256" key="13">
    <source>
        <dbReference type="PIRNR" id="PIRNR001365"/>
    </source>
</evidence>
<comment type="caution">
    <text evidence="12">Was originally thought to be a dihydrodipicolinate synthase (DHDPS), catalyzing the condensation of (S)-aspartate-beta-semialdehyde [(S)-ASA] and pyruvate to dihydrodipicolinate (DHDP). However, it was shown in E.coli that the product of the enzymatic reaction is not dihydrodipicolinate but in fact (4S)-4-hydroxy-2,3,4,5-tetrahydro-(2S)-dipicolinic acid (HTPA), and that the consecutive dehydration reaction leading to DHDP is not spontaneous but catalyzed by DapB.</text>
</comment>
<evidence type="ECO:0000256" key="2">
    <source>
        <dbReference type="ARBA" id="ARBA00005120"/>
    </source>
</evidence>
<dbReference type="UniPathway" id="UPA00034">
    <property type="reaction ID" value="UER00017"/>
</dbReference>
<dbReference type="PRINTS" id="PR00146">
    <property type="entry name" value="DHPICSNTHASE"/>
</dbReference>
<dbReference type="STRING" id="1348662.CARG_05800"/>
<dbReference type="PATRIC" id="fig|1348662.3.peg.1134"/>
<comment type="similarity">
    <text evidence="3 12 13">Belongs to the DapA family.</text>
</comment>
<dbReference type="HAMAP" id="MF_00418">
    <property type="entry name" value="DapA"/>
    <property type="match status" value="1"/>
</dbReference>
<name>U3GZI1_9CORY</name>
<dbReference type="GO" id="GO:0009089">
    <property type="term" value="P:lysine biosynthetic process via diaminopimelate"/>
    <property type="evidence" value="ECO:0007669"/>
    <property type="project" value="UniProtKB-UniRule"/>
</dbReference>
<keyword evidence="6 12" id="KW-0028">Amino-acid biosynthesis</keyword>
<protein>
    <recommendedName>
        <fullName evidence="4 12">4-hydroxy-tetrahydrodipicolinate synthase</fullName>
        <shortName evidence="12">HTPA synthase</shortName>
        <ecNumber evidence="4 12">4.3.3.7</ecNumber>
    </recommendedName>
</protein>
<evidence type="ECO:0000256" key="6">
    <source>
        <dbReference type="ARBA" id="ARBA00022605"/>
    </source>
</evidence>
<dbReference type="GeneID" id="78249935"/>
<dbReference type="eggNOG" id="COG0329">
    <property type="taxonomic scope" value="Bacteria"/>
</dbReference>
<feature type="binding site" evidence="12 15">
    <location>
        <position position="59"/>
    </location>
    <ligand>
        <name>pyruvate</name>
        <dbReference type="ChEBI" id="CHEBI:15361"/>
    </ligand>
</feature>
<keyword evidence="17" id="KW-1185">Reference proteome</keyword>
<dbReference type="PROSITE" id="PS00665">
    <property type="entry name" value="DHDPS_1"/>
    <property type="match status" value="1"/>
</dbReference>
<dbReference type="GO" id="GO:0019877">
    <property type="term" value="P:diaminopimelate biosynthetic process"/>
    <property type="evidence" value="ECO:0007669"/>
    <property type="project" value="UniProtKB-UniRule"/>
</dbReference>
<dbReference type="OrthoDB" id="9782828at2"/>
<dbReference type="AlphaFoldDB" id="U3GZI1"/>
<gene>
    <name evidence="12" type="primary">dapA</name>
    <name evidence="16" type="ORF">CARG_05800</name>
</gene>
<evidence type="ECO:0000256" key="14">
    <source>
        <dbReference type="PIRSR" id="PIRSR001365-1"/>
    </source>
</evidence>
<dbReference type="InterPro" id="IPR020624">
    <property type="entry name" value="Schiff_base-form_aldolases_CS"/>
</dbReference>
<evidence type="ECO:0000256" key="4">
    <source>
        <dbReference type="ARBA" id="ARBA00012086"/>
    </source>
</evidence>
<reference evidence="16 17" key="1">
    <citation type="journal article" date="2013" name="Genome Announc.">
        <title>Whole-Genome Sequence of the Clinical Strain Corynebacterium argentoratense DSM 44202, Isolated from a Human Throat Specimen.</title>
        <authorList>
            <person name="Bomholt C."/>
            <person name="Glaub A."/>
            <person name="Gravermann K."/>
            <person name="Albersmeier A."/>
            <person name="Brinkrolf K."/>
            <person name="Ruckert C."/>
            <person name="Tauch A."/>
        </authorList>
    </citation>
    <scope>NUCLEOTIDE SEQUENCE [LARGE SCALE GENOMIC DNA]</scope>
    <source>
        <strain evidence="16">DSM 44202</strain>
    </source>
</reference>
<dbReference type="GO" id="GO:0008840">
    <property type="term" value="F:4-hydroxy-tetrahydrodipicolinate synthase activity"/>
    <property type="evidence" value="ECO:0007669"/>
    <property type="project" value="UniProtKB-UniRule"/>
</dbReference>
<organism evidence="16 17">
    <name type="scientific">Corynebacterium argentoratense DSM 44202</name>
    <dbReference type="NCBI Taxonomy" id="1348662"/>
    <lineage>
        <taxon>Bacteria</taxon>
        <taxon>Bacillati</taxon>
        <taxon>Actinomycetota</taxon>
        <taxon>Actinomycetes</taxon>
        <taxon>Mycobacteriales</taxon>
        <taxon>Corynebacteriaceae</taxon>
        <taxon>Corynebacterium</taxon>
    </lineage>
</organism>
<evidence type="ECO:0000256" key="10">
    <source>
        <dbReference type="ARBA" id="ARBA00023270"/>
    </source>
</evidence>
<feature type="site" description="Part of a proton relay during catalysis" evidence="12">
    <location>
        <position position="58"/>
    </location>
</feature>
<evidence type="ECO:0000313" key="16">
    <source>
        <dbReference type="EMBL" id="AGU15287.1"/>
    </source>
</evidence>
<keyword evidence="8 12" id="KW-0457">Lysine biosynthesis</keyword>
<feature type="site" description="Part of a proton relay during catalysis" evidence="12">
    <location>
        <position position="121"/>
    </location>
</feature>
<feature type="active site" description="Proton donor/acceptor" evidence="12 14">
    <location>
        <position position="147"/>
    </location>
</feature>
<comment type="function">
    <text evidence="1 12">Catalyzes the condensation of (S)-aspartate-beta-semialdehyde [(S)-ASA] and pyruvate to 4-hydroxy-tetrahydrodipicolinate (HTPA).</text>
</comment>
<dbReference type="Pfam" id="PF00701">
    <property type="entry name" value="DHDPS"/>
    <property type="match status" value="1"/>
</dbReference>